<dbReference type="CDD" id="cd00009">
    <property type="entry name" value="AAA"/>
    <property type="match status" value="1"/>
</dbReference>
<dbReference type="Pfam" id="PF01695">
    <property type="entry name" value="IstB_IS21"/>
    <property type="match status" value="1"/>
</dbReference>
<dbReference type="InterPro" id="IPR003593">
    <property type="entry name" value="AAA+_ATPase"/>
</dbReference>
<keyword evidence="3" id="KW-1185">Reference proteome</keyword>
<evidence type="ECO:0000313" key="3">
    <source>
        <dbReference type="Proteomes" id="UP001197795"/>
    </source>
</evidence>
<proteinExistence type="predicted"/>
<dbReference type="InterPro" id="IPR002611">
    <property type="entry name" value="IstB_ATP-bd"/>
</dbReference>
<keyword evidence="2" id="KW-0547">Nucleotide-binding</keyword>
<dbReference type="SMART" id="SM00382">
    <property type="entry name" value="AAA"/>
    <property type="match status" value="1"/>
</dbReference>
<dbReference type="GO" id="GO:0006260">
    <property type="term" value="P:DNA replication"/>
    <property type="evidence" value="ECO:0007669"/>
    <property type="project" value="TreeGrafter"/>
</dbReference>
<organism evidence="2 3">
    <name type="scientific">Waltera acetigignens</name>
    <dbReference type="NCBI Taxonomy" id="2981769"/>
    <lineage>
        <taxon>Bacteria</taxon>
        <taxon>Bacillati</taxon>
        <taxon>Bacillota</taxon>
        <taxon>Clostridia</taxon>
        <taxon>Lachnospirales</taxon>
        <taxon>Lachnospiraceae</taxon>
        <taxon>Waltera</taxon>
    </lineage>
</organism>
<accession>A0AAE2ZY21</accession>
<feature type="domain" description="AAA+ ATPase" evidence="1">
    <location>
        <begin position="178"/>
        <end position="304"/>
    </location>
</feature>
<dbReference type="NCBIfam" id="NF005304">
    <property type="entry name" value="PRK06835.1"/>
    <property type="match status" value="1"/>
</dbReference>
<dbReference type="PANTHER" id="PTHR30050:SF4">
    <property type="entry name" value="ATP-BINDING PROTEIN RV3427C IN INSERTION SEQUENCE-RELATED"/>
    <property type="match status" value="1"/>
</dbReference>
<dbReference type="SUPFAM" id="SSF52540">
    <property type="entry name" value="P-loop containing nucleoside triphosphate hydrolases"/>
    <property type="match status" value="1"/>
</dbReference>
<name>A0AAE2ZY21_9FIRM</name>
<dbReference type="GO" id="GO:0005524">
    <property type="term" value="F:ATP binding"/>
    <property type="evidence" value="ECO:0007669"/>
    <property type="project" value="UniProtKB-KW"/>
</dbReference>
<dbReference type="Gene3D" id="3.40.50.300">
    <property type="entry name" value="P-loop containing nucleotide triphosphate hydrolases"/>
    <property type="match status" value="1"/>
</dbReference>
<protein>
    <submittedName>
        <fullName evidence="2">ATP-binding protein</fullName>
    </submittedName>
</protein>
<sequence>MSLTNAQYNSIMKGYEQTRDRNRHLAEQRRREIYTKLPEYGRLDESVGELSVAQAKLLLNGDDEALTRLRSSLKEISRQKRELLTSAGYPADYLEPVYDCPDCKDTGYIDSEDGLRKKCHCFHQQELDILYEQSHIRDMIASENFSNLSYEYYQGDDLTHFRKCVDVCRNFVQNFKQDYHNLFFYGTVGTGKSFLSGCIASELLQTGHSVIYFSASGLFDTLARYAFDSRAKEALSGFYEDLYNCDLLIIDDLGTEMTNTFVASQLFSCLNERHLRKNATIISTNLSLEELRDRYSDRVFSRITSHYDLCKLTGPDIRMCKKRMQNTSDN</sequence>
<dbReference type="Proteomes" id="UP001197795">
    <property type="component" value="Unassembled WGS sequence"/>
</dbReference>
<dbReference type="InterPro" id="IPR027417">
    <property type="entry name" value="P-loop_NTPase"/>
</dbReference>
<comment type="caution">
    <text evidence="2">The sequence shown here is derived from an EMBL/GenBank/DDBJ whole genome shotgun (WGS) entry which is preliminary data.</text>
</comment>
<reference evidence="2 3" key="1">
    <citation type="submission" date="2021-10" db="EMBL/GenBank/DDBJ databases">
        <title>Anaerobic single-cell dispensing facilitates the cultivation of human gut bacteria.</title>
        <authorList>
            <person name="Afrizal A."/>
        </authorList>
    </citation>
    <scope>NUCLEOTIDE SEQUENCE [LARGE SCALE GENOMIC DNA]</scope>
    <source>
        <strain evidence="2 3">CLA-AA-H273</strain>
    </source>
</reference>
<dbReference type="RefSeq" id="WP_117467500.1">
    <property type="nucleotide sequence ID" value="NZ_JAJEPV010000005.1"/>
</dbReference>
<gene>
    <name evidence="2" type="ORF">LKD75_03280</name>
</gene>
<evidence type="ECO:0000313" key="2">
    <source>
        <dbReference type="EMBL" id="MCC2118624.1"/>
    </source>
</evidence>
<dbReference type="AlphaFoldDB" id="A0AAE2ZY21"/>
<dbReference type="PANTHER" id="PTHR30050">
    <property type="entry name" value="CHROMOSOMAL REPLICATION INITIATOR PROTEIN DNAA"/>
    <property type="match status" value="1"/>
</dbReference>
<evidence type="ECO:0000259" key="1">
    <source>
        <dbReference type="SMART" id="SM00382"/>
    </source>
</evidence>
<keyword evidence="2" id="KW-0067">ATP-binding</keyword>
<dbReference type="EMBL" id="JAJEPV010000005">
    <property type="protein sequence ID" value="MCC2118624.1"/>
    <property type="molecule type" value="Genomic_DNA"/>
</dbReference>